<reference evidence="2" key="1">
    <citation type="journal article" date="2009" name="Appl. Environ. Microbiol.">
        <title>Complete genome sequence of the chemolithoautotrophic marine magnetotactic coccus strain MC-1.</title>
        <authorList>
            <person name="Schubbe S."/>
            <person name="Williams T.J."/>
            <person name="Xie G."/>
            <person name="Kiss H.E."/>
            <person name="Brettin T.S."/>
            <person name="Martinez D."/>
            <person name="Ross C.A."/>
            <person name="Schuler D."/>
            <person name="Cox B.L."/>
            <person name="Nealson K.H."/>
            <person name="Bazylinski D.A."/>
        </authorList>
    </citation>
    <scope>NUCLEOTIDE SEQUENCE [LARGE SCALE GENOMIC DNA]</scope>
    <source>
        <strain evidence="2">ATCC BAA-1437 / JCM 17883 / MC-1</strain>
    </source>
</reference>
<evidence type="ECO:0000313" key="1">
    <source>
        <dbReference type="EMBL" id="ABK45039.1"/>
    </source>
</evidence>
<keyword evidence="2" id="KW-1185">Reference proteome</keyword>
<dbReference type="AlphaFoldDB" id="A0LAP6"/>
<sequence length="136" mass="15733">MAFVSYWLKQNPYSASLGLSTVAIQGVNRKNMDRWLHHTEPLAQTALWLASLPARRKPRGLKNQLDSINAITTRSTGDQTTTDERLDKFFCHWIAPFVKQIYSYQKNIYFFCIPILKCHAHPNSTDLTGQRVLRPR</sequence>
<organism evidence="1 2">
    <name type="scientific">Magnetococcus marinus (strain ATCC BAA-1437 / JCM 17883 / MC-1)</name>
    <dbReference type="NCBI Taxonomy" id="156889"/>
    <lineage>
        <taxon>Bacteria</taxon>
        <taxon>Pseudomonadati</taxon>
        <taxon>Pseudomonadota</taxon>
        <taxon>Magnetococcia</taxon>
        <taxon>Magnetococcales</taxon>
        <taxon>Magnetococcaceae</taxon>
        <taxon>Magnetococcus</taxon>
    </lineage>
</organism>
<dbReference type="STRING" id="156889.Mmc1_2539"/>
<reference evidence="1 2" key="2">
    <citation type="journal article" date="2012" name="Int. J. Syst. Evol. Microbiol.">
        <title>Magnetococcus marinus gen. nov., sp. nov., a marine, magnetotactic bacterium that represents a novel lineage (Magnetococcaceae fam. nov.; Magnetococcales ord. nov.) at the base of the Alphaproteobacteria.</title>
        <authorList>
            <person name="Bazylinski D.A."/>
            <person name="Williams T.J."/>
            <person name="Lefevre C.T."/>
            <person name="Berg R.J."/>
            <person name="Zhang C.L."/>
            <person name="Bowser S.S."/>
            <person name="Dean A.J."/>
            <person name="Beveridge T.J."/>
        </authorList>
    </citation>
    <scope>NUCLEOTIDE SEQUENCE [LARGE SCALE GENOMIC DNA]</scope>
    <source>
        <strain evidence="2">ATCC BAA-1437 / JCM 17883 / MC-1</strain>
    </source>
</reference>
<name>A0LAP6_MAGMM</name>
<accession>A0LAP6</accession>
<dbReference type="Proteomes" id="UP000002586">
    <property type="component" value="Chromosome"/>
</dbReference>
<protein>
    <submittedName>
        <fullName evidence="1">Uncharacterized protein</fullName>
    </submittedName>
</protein>
<gene>
    <name evidence="1" type="ordered locus">Mmc1_2539</name>
</gene>
<dbReference type="EMBL" id="CP000471">
    <property type="protein sequence ID" value="ABK45039.1"/>
    <property type="molecule type" value="Genomic_DNA"/>
</dbReference>
<evidence type="ECO:0000313" key="2">
    <source>
        <dbReference type="Proteomes" id="UP000002586"/>
    </source>
</evidence>
<dbReference type="KEGG" id="mgm:Mmc1_2539"/>
<proteinExistence type="predicted"/>
<dbReference type="HOGENOM" id="CLU_1872924_0_0_5"/>